<dbReference type="InterPro" id="IPR004398">
    <property type="entry name" value="RNA_MeTrfase_RsmD"/>
</dbReference>
<dbReference type="PANTHER" id="PTHR43542">
    <property type="entry name" value="METHYLTRANSFERASE"/>
    <property type="match status" value="1"/>
</dbReference>
<dbReference type="Gene3D" id="3.40.50.150">
    <property type="entry name" value="Vaccinia Virus protein VP39"/>
    <property type="match status" value="1"/>
</dbReference>
<dbReference type="PROSITE" id="PS00092">
    <property type="entry name" value="N6_MTASE"/>
    <property type="match status" value="1"/>
</dbReference>
<evidence type="ECO:0000256" key="2">
    <source>
        <dbReference type="ARBA" id="ARBA00022679"/>
    </source>
</evidence>
<keyword evidence="1 3" id="KW-0489">Methyltransferase</keyword>
<dbReference type="SUPFAM" id="SSF53335">
    <property type="entry name" value="S-adenosyl-L-methionine-dependent methyltransferases"/>
    <property type="match status" value="1"/>
</dbReference>
<gene>
    <name evidence="3" type="ORF">SAMN05660742_10370</name>
</gene>
<dbReference type="RefSeq" id="WP_091829382.1">
    <property type="nucleotide sequence ID" value="NZ_FNZK01000003.1"/>
</dbReference>
<dbReference type="InterPro" id="IPR029063">
    <property type="entry name" value="SAM-dependent_MTases_sf"/>
</dbReference>
<dbReference type="PANTHER" id="PTHR43542:SF1">
    <property type="entry name" value="METHYLTRANSFERASE"/>
    <property type="match status" value="1"/>
</dbReference>
<accession>A0A1H6VSH2</accession>
<dbReference type="InterPro" id="IPR002052">
    <property type="entry name" value="DNA_methylase_N6_adenine_CS"/>
</dbReference>
<evidence type="ECO:0000313" key="3">
    <source>
        <dbReference type="EMBL" id="SEJ07599.1"/>
    </source>
</evidence>
<name>A0A1H6VSH2_9FIRM</name>
<dbReference type="AlphaFoldDB" id="A0A1H6VSH2"/>
<dbReference type="Proteomes" id="UP000199662">
    <property type="component" value="Unassembled WGS sequence"/>
</dbReference>
<dbReference type="CDD" id="cd02440">
    <property type="entry name" value="AdoMet_MTases"/>
    <property type="match status" value="1"/>
</dbReference>
<organism evidence="3 4">
    <name type="scientific">Propionispira arboris</name>
    <dbReference type="NCBI Taxonomy" id="84035"/>
    <lineage>
        <taxon>Bacteria</taxon>
        <taxon>Bacillati</taxon>
        <taxon>Bacillota</taxon>
        <taxon>Negativicutes</taxon>
        <taxon>Selenomonadales</taxon>
        <taxon>Selenomonadaceae</taxon>
        <taxon>Propionispira</taxon>
    </lineage>
</organism>
<dbReference type="GO" id="GO:0031167">
    <property type="term" value="P:rRNA methylation"/>
    <property type="evidence" value="ECO:0007669"/>
    <property type="project" value="InterPro"/>
</dbReference>
<dbReference type="PIRSF" id="PIRSF004553">
    <property type="entry name" value="CHP00095"/>
    <property type="match status" value="1"/>
</dbReference>
<dbReference type="GO" id="GO:0003676">
    <property type="term" value="F:nucleic acid binding"/>
    <property type="evidence" value="ECO:0007669"/>
    <property type="project" value="InterPro"/>
</dbReference>
<keyword evidence="2 3" id="KW-0808">Transferase</keyword>
<sequence length="191" mass="21269">MRIITGKAKGCKLKTPKGMSTRPTADRIKESLFNILNADIAGTHVLDIFAGTGNLGLEALSRGAIDAVFIDQSVDSVNIIKQNAEHTKLTEATEIIKCDVFTAMKKLQRLGKKFDIVFCDPPYNKNLCQKALLLFDEMDLLTSEALVIMEHAAEDSLELNLQNIVLFRNQRYGATTQISIFIRKTDFLTDC</sequence>
<evidence type="ECO:0000256" key="1">
    <source>
        <dbReference type="ARBA" id="ARBA00022603"/>
    </source>
</evidence>
<proteinExistence type="predicted"/>
<dbReference type="Pfam" id="PF03602">
    <property type="entry name" value="Cons_hypoth95"/>
    <property type="match status" value="1"/>
</dbReference>
<dbReference type="STRING" id="84035.SAMN05660742_10370"/>
<evidence type="ECO:0000313" key="4">
    <source>
        <dbReference type="Proteomes" id="UP000199662"/>
    </source>
</evidence>
<keyword evidence="4" id="KW-1185">Reference proteome</keyword>
<dbReference type="EMBL" id="FNZK01000003">
    <property type="protein sequence ID" value="SEJ07599.1"/>
    <property type="molecule type" value="Genomic_DNA"/>
</dbReference>
<dbReference type="GO" id="GO:0008168">
    <property type="term" value="F:methyltransferase activity"/>
    <property type="evidence" value="ECO:0007669"/>
    <property type="project" value="UniProtKB-KW"/>
</dbReference>
<reference evidence="3 4" key="1">
    <citation type="submission" date="2016-10" db="EMBL/GenBank/DDBJ databases">
        <authorList>
            <person name="de Groot N.N."/>
        </authorList>
    </citation>
    <scope>NUCLEOTIDE SEQUENCE [LARGE SCALE GENOMIC DNA]</scope>
    <source>
        <strain evidence="3 4">DSM 2179</strain>
    </source>
</reference>
<dbReference type="NCBIfam" id="TIGR00095">
    <property type="entry name" value="16S rRNA (guanine(966)-N(2))-methyltransferase RsmD"/>
    <property type="match status" value="1"/>
</dbReference>
<protein>
    <submittedName>
        <fullName evidence="3">16S rRNA (Guanine(966)-N(2))-methyltransferase RsmD</fullName>
    </submittedName>
</protein>